<proteinExistence type="predicted"/>
<protein>
    <submittedName>
        <fullName evidence="1">Uncharacterized protein</fullName>
    </submittedName>
</protein>
<evidence type="ECO:0000313" key="1">
    <source>
        <dbReference type="EMBL" id="PJE78184.1"/>
    </source>
</evidence>
<dbReference type="EMBL" id="NSIT01000241">
    <property type="protein sequence ID" value="PJE78184.1"/>
    <property type="molecule type" value="Genomic_DNA"/>
</dbReference>
<name>A0A2H9T4P4_9ZZZZ</name>
<comment type="caution">
    <text evidence="1">The sequence shown here is derived from an EMBL/GenBank/DDBJ whole genome shotgun (WGS) entry which is preliminary data.</text>
</comment>
<organism evidence="1">
    <name type="scientific">invertebrate metagenome</name>
    <dbReference type="NCBI Taxonomy" id="1711999"/>
    <lineage>
        <taxon>unclassified sequences</taxon>
        <taxon>metagenomes</taxon>
        <taxon>organismal metagenomes</taxon>
    </lineage>
</organism>
<accession>A0A2H9T4P4</accession>
<gene>
    <name evidence="1" type="ORF">CI610_02885</name>
</gene>
<dbReference type="AlphaFoldDB" id="A0A2H9T4P4"/>
<sequence>MVEQVLLQAVELTGEGGDFQMLISLNESETESRTKTKDC</sequence>
<reference evidence="1" key="1">
    <citation type="journal article" date="2017" name="Appl. Environ. Microbiol.">
        <title>Molecular characterization of an Endozoicomonas-like organism causing infection in king scallop Pecten maximus L.</title>
        <authorList>
            <person name="Cano I."/>
            <person name="van Aerle R."/>
            <person name="Ross S."/>
            <person name="Verner-Jeffreys D.W."/>
            <person name="Paley R.K."/>
            <person name="Rimmer G."/>
            <person name="Ryder D."/>
            <person name="Hooper P."/>
            <person name="Stone D."/>
            <person name="Feist S.W."/>
        </authorList>
    </citation>
    <scope>NUCLEOTIDE SEQUENCE</scope>
</reference>